<keyword evidence="4" id="KW-0597">Phosphoprotein</keyword>
<dbReference type="Gene3D" id="3.40.50.2300">
    <property type="match status" value="1"/>
</dbReference>
<feature type="domain" description="HTH luxR-type" evidence="5">
    <location>
        <begin position="126"/>
        <end position="191"/>
    </location>
</feature>
<name>A0A542E9B6_9ACTN</name>
<dbReference type="CDD" id="cd06170">
    <property type="entry name" value="LuxR_C_like"/>
    <property type="match status" value="1"/>
</dbReference>
<accession>A0A542E9B6</accession>
<gene>
    <name evidence="7" type="ORF">FB475_4814</name>
</gene>
<dbReference type="Pfam" id="PF00196">
    <property type="entry name" value="GerE"/>
    <property type="match status" value="1"/>
</dbReference>
<dbReference type="GO" id="GO:0003677">
    <property type="term" value="F:DNA binding"/>
    <property type="evidence" value="ECO:0007669"/>
    <property type="project" value="UniProtKB-KW"/>
</dbReference>
<organism evidence="7 8">
    <name type="scientific">Kribbella jejuensis</name>
    <dbReference type="NCBI Taxonomy" id="236068"/>
    <lineage>
        <taxon>Bacteria</taxon>
        <taxon>Bacillati</taxon>
        <taxon>Actinomycetota</taxon>
        <taxon>Actinomycetes</taxon>
        <taxon>Propionibacteriales</taxon>
        <taxon>Kribbellaceae</taxon>
        <taxon>Kribbella</taxon>
    </lineage>
</organism>
<evidence type="ECO:0000256" key="1">
    <source>
        <dbReference type="ARBA" id="ARBA00023015"/>
    </source>
</evidence>
<comment type="caution">
    <text evidence="7">The sequence shown here is derived from an EMBL/GenBank/DDBJ whole genome shotgun (WGS) entry which is preliminary data.</text>
</comment>
<dbReference type="InterPro" id="IPR000792">
    <property type="entry name" value="Tscrpt_reg_LuxR_C"/>
</dbReference>
<evidence type="ECO:0000256" key="4">
    <source>
        <dbReference type="PROSITE-ProRule" id="PRU00169"/>
    </source>
</evidence>
<dbReference type="SUPFAM" id="SSF52172">
    <property type="entry name" value="CheY-like"/>
    <property type="match status" value="1"/>
</dbReference>
<sequence length="204" mass="22534">MRLAICEEYWLFASVLAAAFERHGHEIVATGDDLQQLFEVAGRSPDLYLLDVPAATDLLRHRDRTPYVVLLADPQDDRAWQAFDGGVVEGVVSKACSLRAVIEVAELVARGNHVAEGRPSADRRRPRPVVDALTTRELQVLRLVVQGYNTEQMAGILGVSRHTIRTHVQQVLRKLRVHGRGKLARAAADAGLVDVRELAADGHR</sequence>
<proteinExistence type="predicted"/>
<dbReference type="SUPFAM" id="SSF46894">
    <property type="entry name" value="C-terminal effector domain of the bipartite response regulators"/>
    <property type="match status" value="1"/>
</dbReference>
<dbReference type="Proteomes" id="UP000316298">
    <property type="component" value="Unassembled WGS sequence"/>
</dbReference>
<keyword evidence="2 7" id="KW-0238">DNA-binding</keyword>
<dbReference type="AlphaFoldDB" id="A0A542E9B6"/>
<dbReference type="GO" id="GO:0000160">
    <property type="term" value="P:phosphorelay signal transduction system"/>
    <property type="evidence" value="ECO:0007669"/>
    <property type="project" value="InterPro"/>
</dbReference>
<dbReference type="EMBL" id="VFMM01000002">
    <property type="protein sequence ID" value="TQJ11889.1"/>
    <property type="molecule type" value="Genomic_DNA"/>
</dbReference>
<dbReference type="PRINTS" id="PR00038">
    <property type="entry name" value="HTHLUXR"/>
</dbReference>
<dbReference type="GO" id="GO:0006355">
    <property type="term" value="P:regulation of DNA-templated transcription"/>
    <property type="evidence" value="ECO:0007669"/>
    <property type="project" value="InterPro"/>
</dbReference>
<feature type="domain" description="Response regulatory" evidence="6">
    <location>
        <begin position="2"/>
        <end position="109"/>
    </location>
</feature>
<dbReference type="PANTHER" id="PTHR44688:SF16">
    <property type="entry name" value="DNA-BINDING TRANSCRIPTIONAL ACTIVATOR DEVR_DOSR"/>
    <property type="match status" value="1"/>
</dbReference>
<evidence type="ECO:0000313" key="7">
    <source>
        <dbReference type="EMBL" id="TQJ11889.1"/>
    </source>
</evidence>
<protein>
    <submittedName>
        <fullName evidence="7">DNA-binding NarL/FixJ family response regulator</fullName>
    </submittedName>
</protein>
<dbReference type="PROSITE" id="PS50110">
    <property type="entry name" value="RESPONSE_REGULATORY"/>
    <property type="match status" value="1"/>
</dbReference>
<evidence type="ECO:0000259" key="5">
    <source>
        <dbReference type="PROSITE" id="PS50043"/>
    </source>
</evidence>
<dbReference type="InterPro" id="IPR001789">
    <property type="entry name" value="Sig_transdc_resp-reg_receiver"/>
</dbReference>
<evidence type="ECO:0000259" key="6">
    <source>
        <dbReference type="PROSITE" id="PS50110"/>
    </source>
</evidence>
<dbReference type="OrthoDB" id="9808843at2"/>
<feature type="modified residue" description="4-aspartylphosphate" evidence="4">
    <location>
        <position position="51"/>
    </location>
</feature>
<evidence type="ECO:0000256" key="2">
    <source>
        <dbReference type="ARBA" id="ARBA00023125"/>
    </source>
</evidence>
<dbReference type="PROSITE" id="PS50043">
    <property type="entry name" value="HTH_LUXR_2"/>
    <property type="match status" value="1"/>
</dbReference>
<keyword evidence="1" id="KW-0805">Transcription regulation</keyword>
<dbReference type="InterPro" id="IPR011006">
    <property type="entry name" value="CheY-like_superfamily"/>
</dbReference>
<dbReference type="PANTHER" id="PTHR44688">
    <property type="entry name" value="DNA-BINDING TRANSCRIPTIONAL ACTIVATOR DEVR_DOSR"/>
    <property type="match status" value="1"/>
</dbReference>
<reference evidence="7 8" key="1">
    <citation type="submission" date="2019-06" db="EMBL/GenBank/DDBJ databases">
        <title>Sequencing the genomes of 1000 actinobacteria strains.</title>
        <authorList>
            <person name="Klenk H.-P."/>
        </authorList>
    </citation>
    <scope>NUCLEOTIDE SEQUENCE [LARGE SCALE GENOMIC DNA]</scope>
    <source>
        <strain evidence="7 8">DSM 17305</strain>
    </source>
</reference>
<evidence type="ECO:0000256" key="3">
    <source>
        <dbReference type="ARBA" id="ARBA00023163"/>
    </source>
</evidence>
<keyword evidence="3" id="KW-0804">Transcription</keyword>
<dbReference type="RefSeq" id="WP_141858797.1">
    <property type="nucleotide sequence ID" value="NZ_BAAAKA010000018.1"/>
</dbReference>
<evidence type="ECO:0000313" key="8">
    <source>
        <dbReference type="Proteomes" id="UP000316298"/>
    </source>
</evidence>
<dbReference type="SMART" id="SM00421">
    <property type="entry name" value="HTH_LUXR"/>
    <property type="match status" value="1"/>
</dbReference>
<dbReference type="InterPro" id="IPR016032">
    <property type="entry name" value="Sig_transdc_resp-reg_C-effctor"/>
</dbReference>
<keyword evidence="8" id="KW-1185">Reference proteome</keyword>